<gene>
    <name evidence="1" type="ORF">SS1G_07457</name>
</gene>
<name>A7EQ57_SCLS1</name>
<dbReference type="KEGG" id="ssl:SS1G_07457"/>
<reference evidence="2" key="1">
    <citation type="journal article" date="2011" name="PLoS Genet.">
        <title>Genomic analysis of the necrotrophic fungal pathogens Sclerotinia sclerotiorum and Botrytis cinerea.</title>
        <authorList>
            <person name="Amselem J."/>
            <person name="Cuomo C.A."/>
            <person name="van Kan J.A."/>
            <person name="Viaud M."/>
            <person name="Benito E.P."/>
            <person name="Couloux A."/>
            <person name="Coutinho P.M."/>
            <person name="de Vries R.P."/>
            <person name="Dyer P.S."/>
            <person name="Fillinger S."/>
            <person name="Fournier E."/>
            <person name="Gout L."/>
            <person name="Hahn M."/>
            <person name="Kohn L."/>
            <person name="Lapalu N."/>
            <person name="Plummer K.M."/>
            <person name="Pradier J.M."/>
            <person name="Quevillon E."/>
            <person name="Sharon A."/>
            <person name="Simon A."/>
            <person name="ten Have A."/>
            <person name="Tudzynski B."/>
            <person name="Tudzynski P."/>
            <person name="Wincker P."/>
            <person name="Andrew M."/>
            <person name="Anthouard V."/>
            <person name="Beever R.E."/>
            <person name="Beffa R."/>
            <person name="Benoit I."/>
            <person name="Bouzid O."/>
            <person name="Brault B."/>
            <person name="Chen Z."/>
            <person name="Choquer M."/>
            <person name="Collemare J."/>
            <person name="Cotton P."/>
            <person name="Danchin E.G."/>
            <person name="Da Silva C."/>
            <person name="Gautier A."/>
            <person name="Giraud C."/>
            <person name="Giraud T."/>
            <person name="Gonzalez C."/>
            <person name="Grossetete S."/>
            <person name="Guldener U."/>
            <person name="Henrissat B."/>
            <person name="Howlett B.J."/>
            <person name="Kodira C."/>
            <person name="Kretschmer M."/>
            <person name="Lappartient A."/>
            <person name="Leroch M."/>
            <person name="Levis C."/>
            <person name="Mauceli E."/>
            <person name="Neuveglise C."/>
            <person name="Oeser B."/>
            <person name="Pearson M."/>
            <person name="Poulain J."/>
            <person name="Poussereau N."/>
            <person name="Quesneville H."/>
            <person name="Rascle C."/>
            <person name="Schumacher J."/>
            <person name="Segurens B."/>
            <person name="Sexton A."/>
            <person name="Silva E."/>
            <person name="Sirven C."/>
            <person name="Soanes D.M."/>
            <person name="Talbot N.J."/>
            <person name="Templeton M."/>
            <person name="Yandava C."/>
            <person name="Yarden O."/>
            <person name="Zeng Q."/>
            <person name="Rollins J.A."/>
            <person name="Lebrun M.H."/>
            <person name="Dickman M."/>
        </authorList>
    </citation>
    <scope>NUCLEOTIDE SEQUENCE [LARGE SCALE GENOMIC DNA]</scope>
    <source>
        <strain evidence="2">ATCC 18683 / 1980 / Ss-1</strain>
    </source>
</reference>
<dbReference type="AlphaFoldDB" id="A7EQ57"/>
<organism evidence="1 2">
    <name type="scientific">Sclerotinia sclerotiorum (strain ATCC 18683 / 1980 / Ss-1)</name>
    <name type="common">White mold</name>
    <name type="synonym">Whetzelinia sclerotiorum</name>
    <dbReference type="NCBI Taxonomy" id="665079"/>
    <lineage>
        <taxon>Eukaryota</taxon>
        <taxon>Fungi</taxon>
        <taxon>Dikarya</taxon>
        <taxon>Ascomycota</taxon>
        <taxon>Pezizomycotina</taxon>
        <taxon>Leotiomycetes</taxon>
        <taxon>Helotiales</taxon>
        <taxon>Sclerotiniaceae</taxon>
        <taxon>Sclerotinia</taxon>
    </lineage>
</organism>
<evidence type="ECO:0000313" key="1">
    <source>
        <dbReference type="EMBL" id="EDO04973.1"/>
    </source>
</evidence>
<dbReference type="InParanoid" id="A7EQ57"/>
<accession>A7EQ57</accession>
<dbReference type="Proteomes" id="UP000001312">
    <property type="component" value="Unassembled WGS sequence"/>
</dbReference>
<proteinExistence type="predicted"/>
<dbReference type="EMBL" id="CH476629">
    <property type="protein sequence ID" value="EDO04973.1"/>
    <property type="molecule type" value="Genomic_DNA"/>
</dbReference>
<sequence>MNERDECSAVRAIRALVGVRGGTKVGTEMELDGARVRAVRVVSRATAGVNLIVGTGLGAEVEAKVGEYESYGGLVFVDLSMVSTVVTTLIPPYTYTEYTVTL</sequence>
<evidence type="ECO:0000313" key="2">
    <source>
        <dbReference type="Proteomes" id="UP000001312"/>
    </source>
</evidence>
<dbReference type="GeneID" id="5487802"/>
<protein>
    <submittedName>
        <fullName evidence="1">Uncharacterized protein</fullName>
    </submittedName>
</protein>
<keyword evidence="2" id="KW-1185">Reference proteome</keyword>
<dbReference type="RefSeq" id="XP_001592010.1">
    <property type="nucleotide sequence ID" value="XM_001591960.1"/>
</dbReference>
<dbReference type="HOGENOM" id="CLU_2279182_0_0_1"/>